<dbReference type="EMBL" id="JADGMS010000002">
    <property type="protein sequence ID" value="KAF9688238.1"/>
    <property type="molecule type" value="Genomic_DNA"/>
</dbReference>
<feature type="compositionally biased region" description="Low complexity" evidence="4">
    <location>
        <begin position="433"/>
        <end position="442"/>
    </location>
</feature>
<dbReference type="PANTHER" id="PTHR12940">
    <property type="entry name" value="ES-2 PROTEIN - RELATED"/>
    <property type="match status" value="1"/>
</dbReference>
<keyword evidence="6" id="KW-1185">Reference proteome</keyword>
<evidence type="ECO:0000256" key="4">
    <source>
        <dbReference type="SAM" id="MobiDB-lite"/>
    </source>
</evidence>
<feature type="region of interest" description="Disordered" evidence="4">
    <location>
        <begin position="101"/>
        <end position="131"/>
    </location>
</feature>
<comment type="subcellular location">
    <subcellularLocation>
        <location evidence="1">Nucleus</location>
    </subcellularLocation>
</comment>
<accession>A0A835N8H5</accession>
<evidence type="ECO:0000256" key="2">
    <source>
        <dbReference type="ARBA" id="ARBA00009072"/>
    </source>
</evidence>
<sequence>MLLSPGHSPRHLSSPSPSSNSESTLQISSNSSSINNTPVNPRKRPTVLDEDTYVATIEKIIERDFFPDISKLRDRLDWLEAIKSGDPIQIRDAQLKIMERRGKKVNNPSSDGSIRSRNRTQTPGSTFMRNLTPFDEFDSISQTPSVVMDRGLSSNAESSENEVAIDKNLSLDDFFRRYTSEDNESFSKILEKVNRKRKERYGHLLEGEKEDVKLIGDAKRDRITDGYGTSDQPPSTLEGWNYTAKNLLMYHPSDRGEAPLTEEEQALRLKGLTKEINRPNTRFHGKMLDTRPRDDGVVEVLYTPVVGATPLPMYDRDGDKAKKYDLEDLRRTPDRFYAEGKKADDGYSFVRTPSPAPGADESPFITWGEIEGTPMRLEPEDTPIDIGGSGDGPRFKIPNPPARDVKAHSLSREASRRLREKSKMFQKPPLPSPSRGGSASPSVRTLSPAAQKFVRNAISRSSSTVDETLRASYRGASPGVGTPKSGRSISRFGRDGSMSSRSPSARENSNPPCTLEEIIVEVYRWNPEAMYFSCDQGLVSPVRQATSRMALESGAETRCFSYRAVEASTGNP</sequence>
<proteinExistence type="inferred from homology"/>
<organism evidence="5 6">
    <name type="scientific">Salix dunnii</name>
    <dbReference type="NCBI Taxonomy" id="1413687"/>
    <lineage>
        <taxon>Eukaryota</taxon>
        <taxon>Viridiplantae</taxon>
        <taxon>Streptophyta</taxon>
        <taxon>Embryophyta</taxon>
        <taxon>Tracheophyta</taxon>
        <taxon>Spermatophyta</taxon>
        <taxon>Magnoliopsida</taxon>
        <taxon>eudicotyledons</taxon>
        <taxon>Gunneridae</taxon>
        <taxon>Pentapetalae</taxon>
        <taxon>rosids</taxon>
        <taxon>fabids</taxon>
        <taxon>Malpighiales</taxon>
        <taxon>Salicaceae</taxon>
        <taxon>Saliceae</taxon>
        <taxon>Salix</taxon>
    </lineage>
</organism>
<evidence type="ECO:0000313" key="6">
    <source>
        <dbReference type="Proteomes" id="UP000657918"/>
    </source>
</evidence>
<keyword evidence="3" id="KW-0539">Nucleus</keyword>
<feature type="compositionally biased region" description="Polar residues" evidence="4">
    <location>
        <begin position="497"/>
        <end position="511"/>
    </location>
</feature>
<dbReference type="Proteomes" id="UP000657918">
    <property type="component" value="Unassembled WGS sequence"/>
</dbReference>
<dbReference type="InterPro" id="IPR019148">
    <property type="entry name" value="Nuclear_protein_DGCR14_ESS-2"/>
</dbReference>
<feature type="region of interest" description="Disordered" evidence="4">
    <location>
        <begin position="460"/>
        <end position="511"/>
    </location>
</feature>
<feature type="region of interest" description="Disordered" evidence="4">
    <location>
        <begin position="1"/>
        <end position="45"/>
    </location>
</feature>
<dbReference type="AlphaFoldDB" id="A0A835N8H5"/>
<name>A0A835N8H5_9ROSI</name>
<protein>
    <submittedName>
        <fullName evidence="5">Uncharacterized protein</fullName>
    </submittedName>
</protein>
<evidence type="ECO:0000256" key="3">
    <source>
        <dbReference type="ARBA" id="ARBA00023242"/>
    </source>
</evidence>
<dbReference type="GO" id="GO:0071013">
    <property type="term" value="C:catalytic step 2 spliceosome"/>
    <property type="evidence" value="ECO:0007669"/>
    <property type="project" value="TreeGrafter"/>
</dbReference>
<comment type="caution">
    <text evidence="5">The sequence shown here is derived from an EMBL/GenBank/DDBJ whole genome shotgun (WGS) entry which is preliminary data.</text>
</comment>
<dbReference type="PANTHER" id="PTHR12940:SF0">
    <property type="entry name" value="SPLICING FACTOR ESS-2 HOMOLOG"/>
    <property type="match status" value="1"/>
</dbReference>
<feature type="compositionally biased region" description="Basic and acidic residues" evidence="4">
    <location>
        <begin position="403"/>
        <end position="423"/>
    </location>
</feature>
<comment type="similarity">
    <text evidence="2">Belongs to the ESS2 family.</text>
</comment>
<feature type="region of interest" description="Disordered" evidence="4">
    <location>
        <begin position="386"/>
        <end position="445"/>
    </location>
</feature>
<evidence type="ECO:0000256" key="1">
    <source>
        <dbReference type="ARBA" id="ARBA00004123"/>
    </source>
</evidence>
<gene>
    <name evidence="5" type="ORF">SADUNF_Sadunf02G0176400</name>
</gene>
<reference evidence="5 6" key="1">
    <citation type="submission" date="2020-10" db="EMBL/GenBank/DDBJ databases">
        <title>Plant Genome Project.</title>
        <authorList>
            <person name="Zhang R.-G."/>
        </authorList>
    </citation>
    <scope>NUCLEOTIDE SEQUENCE [LARGE SCALE GENOMIC DNA]</scope>
    <source>
        <strain evidence="5">FAFU-HL-1</strain>
        <tissue evidence="5">Leaf</tissue>
    </source>
</reference>
<dbReference type="OrthoDB" id="19679at2759"/>
<dbReference type="Pfam" id="PF09751">
    <property type="entry name" value="Es2"/>
    <property type="match status" value="1"/>
</dbReference>
<feature type="compositionally biased region" description="Polar residues" evidence="4">
    <location>
        <begin position="106"/>
        <end position="129"/>
    </location>
</feature>
<evidence type="ECO:0000313" key="5">
    <source>
        <dbReference type="EMBL" id="KAF9688238.1"/>
    </source>
</evidence>
<feature type="compositionally biased region" description="Low complexity" evidence="4">
    <location>
        <begin position="1"/>
        <end position="36"/>
    </location>
</feature>